<reference evidence="2 3" key="1">
    <citation type="journal article" date="2011" name="Science">
        <title>The ecoresponsive genome of Daphnia pulex.</title>
        <authorList>
            <person name="Colbourne J.K."/>
            <person name="Pfrender M.E."/>
            <person name="Gilbert D."/>
            <person name="Thomas W.K."/>
            <person name="Tucker A."/>
            <person name="Oakley T.H."/>
            <person name="Tokishita S."/>
            <person name="Aerts A."/>
            <person name="Arnold G.J."/>
            <person name="Basu M.K."/>
            <person name="Bauer D.J."/>
            <person name="Caceres C.E."/>
            <person name="Carmel L."/>
            <person name="Casola C."/>
            <person name="Choi J.H."/>
            <person name="Detter J.C."/>
            <person name="Dong Q."/>
            <person name="Dusheyko S."/>
            <person name="Eads B.D."/>
            <person name="Frohlich T."/>
            <person name="Geiler-Samerotte K.A."/>
            <person name="Gerlach D."/>
            <person name="Hatcher P."/>
            <person name="Jogdeo S."/>
            <person name="Krijgsveld J."/>
            <person name="Kriventseva E.V."/>
            <person name="Kultz D."/>
            <person name="Laforsch C."/>
            <person name="Lindquist E."/>
            <person name="Lopez J."/>
            <person name="Manak J.R."/>
            <person name="Muller J."/>
            <person name="Pangilinan J."/>
            <person name="Patwardhan R.P."/>
            <person name="Pitluck S."/>
            <person name="Pritham E.J."/>
            <person name="Rechtsteiner A."/>
            <person name="Rho M."/>
            <person name="Rogozin I.B."/>
            <person name="Sakarya O."/>
            <person name="Salamov A."/>
            <person name="Schaack S."/>
            <person name="Shapiro H."/>
            <person name="Shiga Y."/>
            <person name="Skalitzky C."/>
            <person name="Smith Z."/>
            <person name="Souvorov A."/>
            <person name="Sung W."/>
            <person name="Tang Z."/>
            <person name="Tsuchiya D."/>
            <person name="Tu H."/>
            <person name="Vos H."/>
            <person name="Wang M."/>
            <person name="Wolf Y.I."/>
            <person name="Yamagata H."/>
            <person name="Yamada T."/>
            <person name="Ye Y."/>
            <person name="Shaw J.R."/>
            <person name="Andrews J."/>
            <person name="Crease T.J."/>
            <person name="Tang H."/>
            <person name="Lucas S.M."/>
            <person name="Robertson H.M."/>
            <person name="Bork P."/>
            <person name="Koonin E.V."/>
            <person name="Zdobnov E.M."/>
            <person name="Grigoriev I.V."/>
            <person name="Lynch M."/>
            <person name="Boore J.L."/>
        </authorList>
    </citation>
    <scope>NUCLEOTIDE SEQUENCE [LARGE SCALE GENOMIC DNA]</scope>
</reference>
<name>E9GPC3_DAPPU</name>
<keyword evidence="3" id="KW-1185">Reference proteome</keyword>
<feature type="region of interest" description="Disordered" evidence="1">
    <location>
        <begin position="245"/>
        <end position="266"/>
    </location>
</feature>
<gene>
    <name evidence="2" type="ORF">DAPPUDRAFT_320256</name>
</gene>
<evidence type="ECO:0000256" key="1">
    <source>
        <dbReference type="SAM" id="MobiDB-lite"/>
    </source>
</evidence>
<dbReference type="Proteomes" id="UP000000305">
    <property type="component" value="Unassembled WGS sequence"/>
</dbReference>
<evidence type="ECO:0000313" key="3">
    <source>
        <dbReference type="Proteomes" id="UP000000305"/>
    </source>
</evidence>
<dbReference type="KEGG" id="dpx:DAPPUDRAFT_320256"/>
<feature type="compositionally biased region" description="Basic and acidic residues" evidence="1">
    <location>
        <begin position="189"/>
        <end position="199"/>
    </location>
</feature>
<dbReference type="EMBL" id="GL732556">
    <property type="protein sequence ID" value="EFX78615.1"/>
    <property type="molecule type" value="Genomic_DNA"/>
</dbReference>
<organism evidence="2 3">
    <name type="scientific">Daphnia pulex</name>
    <name type="common">Water flea</name>
    <dbReference type="NCBI Taxonomy" id="6669"/>
    <lineage>
        <taxon>Eukaryota</taxon>
        <taxon>Metazoa</taxon>
        <taxon>Ecdysozoa</taxon>
        <taxon>Arthropoda</taxon>
        <taxon>Crustacea</taxon>
        <taxon>Branchiopoda</taxon>
        <taxon>Diplostraca</taxon>
        <taxon>Cladocera</taxon>
        <taxon>Anomopoda</taxon>
        <taxon>Daphniidae</taxon>
        <taxon>Daphnia</taxon>
    </lineage>
</organism>
<proteinExistence type="predicted"/>
<protein>
    <submittedName>
        <fullName evidence="2">Uncharacterized protein</fullName>
    </submittedName>
</protein>
<evidence type="ECO:0000313" key="2">
    <source>
        <dbReference type="EMBL" id="EFX78615.1"/>
    </source>
</evidence>
<dbReference type="PhylomeDB" id="E9GPC3"/>
<accession>E9GPC3</accession>
<dbReference type="AlphaFoldDB" id="E9GPC3"/>
<feature type="region of interest" description="Disordered" evidence="1">
    <location>
        <begin position="189"/>
        <end position="226"/>
    </location>
</feature>
<dbReference type="HOGENOM" id="CLU_1046826_0_0_1"/>
<dbReference type="InParanoid" id="E9GPC3"/>
<dbReference type="STRING" id="6669.E9GPC3"/>
<feature type="region of interest" description="Disordered" evidence="1">
    <location>
        <begin position="111"/>
        <end position="131"/>
    </location>
</feature>
<sequence length="266" mass="29183">MLMNKSISLETVDLNKSVPIRRNSESDILRKGKFPPVTVRKSKLSLLRKVIPSRYSTRSTVDLKNTKLLDIWIPNSGPVVKKLSRWERTKAVIYNSPSLLAKTISFFQRTPASPESSADAGSETSLPGDPFVDLPTDLDPLILPEPIAQSTVSDIFTRAAAVLTPVQSDVDSEDSDPELGKEVEAVFHQPDESAKRSEDQLSSEPGVRGGRSVRPRHSTRIQPVSDRSFSNEFVGVENSNIRLPEYGKGDTASGIQVINCPNKAST</sequence>